<evidence type="ECO:0000313" key="2">
    <source>
        <dbReference type="Proteomes" id="UP000499080"/>
    </source>
</evidence>
<dbReference type="EMBL" id="BGPR01001526">
    <property type="protein sequence ID" value="GBM56069.1"/>
    <property type="molecule type" value="Genomic_DNA"/>
</dbReference>
<accession>A0A4Y2GT94</accession>
<protein>
    <submittedName>
        <fullName evidence="1">Uncharacterized protein</fullName>
    </submittedName>
</protein>
<dbReference type="AlphaFoldDB" id="A0A4Y2GT94"/>
<evidence type="ECO:0000313" key="1">
    <source>
        <dbReference type="EMBL" id="GBM56069.1"/>
    </source>
</evidence>
<name>A0A4Y2GT94_ARAVE</name>
<keyword evidence="2" id="KW-1185">Reference proteome</keyword>
<sequence length="275" mass="31111">MVGWANVGEWLVGPTVSNSVGPTLGNGWLGNRKKECQSVPLANRGWQRWANYCTCKRIKKLTRNEHNFLKHQRKPRLLYIGSLDFNETKRLQNIADNADRKAHNLYLNHTQATPNAGYVDYEDEETDCTSDISEVDLNLDTYKPSTSNRLISLTDPKYKQLTPFVSKSLQMRLGLPSTFVVGDRFGVSDRAVSAIASSILHDVGLITTNNSDLVVDKNKLRREKAKVRKDLKFQALSETQALPLKGLYFDGHKDSSLIEEKVDTKKYTAKAKEEH</sequence>
<organism evidence="1 2">
    <name type="scientific">Araneus ventricosus</name>
    <name type="common">Orbweaver spider</name>
    <name type="synonym">Epeira ventricosa</name>
    <dbReference type="NCBI Taxonomy" id="182803"/>
    <lineage>
        <taxon>Eukaryota</taxon>
        <taxon>Metazoa</taxon>
        <taxon>Ecdysozoa</taxon>
        <taxon>Arthropoda</taxon>
        <taxon>Chelicerata</taxon>
        <taxon>Arachnida</taxon>
        <taxon>Araneae</taxon>
        <taxon>Araneomorphae</taxon>
        <taxon>Entelegynae</taxon>
        <taxon>Araneoidea</taxon>
        <taxon>Araneidae</taxon>
        <taxon>Araneus</taxon>
    </lineage>
</organism>
<proteinExistence type="predicted"/>
<reference evidence="1 2" key="1">
    <citation type="journal article" date="2019" name="Sci. Rep.">
        <title>Orb-weaving spider Araneus ventricosus genome elucidates the spidroin gene catalogue.</title>
        <authorList>
            <person name="Kono N."/>
            <person name="Nakamura H."/>
            <person name="Ohtoshi R."/>
            <person name="Moran D.A.P."/>
            <person name="Shinohara A."/>
            <person name="Yoshida Y."/>
            <person name="Fujiwara M."/>
            <person name="Mori M."/>
            <person name="Tomita M."/>
            <person name="Arakawa K."/>
        </authorList>
    </citation>
    <scope>NUCLEOTIDE SEQUENCE [LARGE SCALE GENOMIC DNA]</scope>
</reference>
<comment type="caution">
    <text evidence="1">The sequence shown here is derived from an EMBL/GenBank/DDBJ whole genome shotgun (WGS) entry which is preliminary data.</text>
</comment>
<gene>
    <name evidence="1" type="ORF">AVEN_123211_1</name>
</gene>
<dbReference type="Proteomes" id="UP000499080">
    <property type="component" value="Unassembled WGS sequence"/>
</dbReference>